<dbReference type="AlphaFoldDB" id="A0AAE4EZK1"/>
<dbReference type="Pfam" id="PF02746">
    <property type="entry name" value="MR_MLE_N"/>
    <property type="match status" value="1"/>
</dbReference>
<dbReference type="SUPFAM" id="SSF51604">
    <property type="entry name" value="Enolase C-terminal domain-like"/>
    <property type="match status" value="1"/>
</dbReference>
<keyword evidence="1" id="KW-0456">Lyase</keyword>
<gene>
    <name evidence="4" type="ORF">NDI54_16925</name>
</gene>
<dbReference type="GO" id="GO:0016829">
    <property type="term" value="F:lyase activity"/>
    <property type="evidence" value="ECO:0007669"/>
    <property type="project" value="UniProtKB-KW"/>
</dbReference>
<sequence length="378" mass="41695">MEITELRVIPIAYTLPDGEGLGDARGFGHERETTLVRIETDEGTVGWGEAFAPGQIVASTVDELFRDVVIGMDPFDVESLAERSYTDPYHFGGSVFVQSALSAIDTACWDIIGKTVGRPVYRMLGGTERTSLLPYASTMYYTERDRPIAEPMEAAVDEGFTAAKIKIGTGTDEDIERVRTAREILGDDARLMVDMNGNYRPRQAIRTAKAIAEYDITWIEEPVPPENLSGYREIKQRIDTPLAAGEAHYGRFEFKRLIDDRLVDIVQPNLARCGGLSEARTIADMATTENVAVRPHIWNSAVGLAAAVQFAASVPEYPHTRNIPDPMMVEFDRSPNPLRDDLLESPFDPSGGSLAVPQQPGLGIEIDAAKLEAYRTDR</sequence>
<dbReference type="InterPro" id="IPR036849">
    <property type="entry name" value="Enolase-like_C_sf"/>
</dbReference>
<evidence type="ECO:0000259" key="3">
    <source>
        <dbReference type="SMART" id="SM00922"/>
    </source>
</evidence>
<feature type="domain" description="Mandelate racemase/muconate lactonizing enzyme C-terminal" evidence="3">
    <location>
        <begin position="149"/>
        <end position="241"/>
    </location>
</feature>
<dbReference type="InterPro" id="IPR034593">
    <property type="entry name" value="DgoD-like"/>
</dbReference>
<comment type="caution">
    <text evidence="4">The sequence shown here is derived from an EMBL/GenBank/DDBJ whole genome shotgun (WGS) entry which is preliminary data.</text>
</comment>
<dbReference type="CDD" id="cd03316">
    <property type="entry name" value="MR_like"/>
    <property type="match status" value="1"/>
</dbReference>
<organism evidence="4 5">
    <name type="scientific">Haloarcula terrestris</name>
    <dbReference type="NCBI Taxonomy" id="2950533"/>
    <lineage>
        <taxon>Archaea</taxon>
        <taxon>Methanobacteriati</taxon>
        <taxon>Methanobacteriota</taxon>
        <taxon>Stenosarchaea group</taxon>
        <taxon>Halobacteria</taxon>
        <taxon>Halobacteriales</taxon>
        <taxon>Haloarculaceae</taxon>
        <taxon>Haloarcula</taxon>
    </lineage>
</organism>
<dbReference type="RefSeq" id="WP_310897641.1">
    <property type="nucleotide sequence ID" value="NZ_JAMQOM010000009.1"/>
</dbReference>
<dbReference type="SMART" id="SM00922">
    <property type="entry name" value="MR_MLE"/>
    <property type="match status" value="1"/>
</dbReference>
<evidence type="ECO:0000313" key="5">
    <source>
        <dbReference type="Proteomes" id="UP001253439"/>
    </source>
</evidence>
<name>A0AAE4EZK1_9EURY</name>
<feature type="region of interest" description="Disordered" evidence="2">
    <location>
        <begin position="333"/>
        <end position="359"/>
    </location>
</feature>
<dbReference type="InterPro" id="IPR013341">
    <property type="entry name" value="Mandelate_racemase_N_dom"/>
</dbReference>
<dbReference type="PANTHER" id="PTHR48080:SF2">
    <property type="entry name" value="D-GALACTONATE DEHYDRATASE"/>
    <property type="match status" value="1"/>
</dbReference>
<dbReference type="SFLD" id="SFLDS00001">
    <property type="entry name" value="Enolase"/>
    <property type="match status" value="1"/>
</dbReference>
<evidence type="ECO:0000256" key="1">
    <source>
        <dbReference type="ARBA" id="ARBA00023239"/>
    </source>
</evidence>
<proteinExistence type="predicted"/>
<dbReference type="Gene3D" id="3.30.390.10">
    <property type="entry name" value="Enolase-like, N-terminal domain"/>
    <property type="match status" value="1"/>
</dbReference>
<evidence type="ECO:0000313" key="4">
    <source>
        <dbReference type="EMBL" id="MDS0223031.1"/>
    </source>
</evidence>
<dbReference type="InterPro" id="IPR029065">
    <property type="entry name" value="Enolase_C-like"/>
</dbReference>
<feature type="compositionally biased region" description="Basic and acidic residues" evidence="2">
    <location>
        <begin position="333"/>
        <end position="342"/>
    </location>
</feature>
<dbReference type="PROSITE" id="PS00909">
    <property type="entry name" value="MR_MLE_2"/>
    <property type="match status" value="1"/>
</dbReference>
<dbReference type="InterPro" id="IPR018110">
    <property type="entry name" value="Mandel_Rmase/mucon_lact_enz_CS"/>
</dbReference>
<dbReference type="PANTHER" id="PTHR48080">
    <property type="entry name" value="D-GALACTONATE DEHYDRATASE-RELATED"/>
    <property type="match status" value="1"/>
</dbReference>
<dbReference type="Proteomes" id="UP001253439">
    <property type="component" value="Unassembled WGS sequence"/>
</dbReference>
<protein>
    <submittedName>
        <fullName evidence="4">Mandelate racemase/muconate lactonizing enzyme family protein</fullName>
    </submittedName>
</protein>
<reference evidence="4 5" key="1">
    <citation type="submission" date="2022-06" db="EMBL/GenBank/DDBJ databases">
        <title>Haloarcula sp. a new haloarchaeum isolate from saline soil.</title>
        <authorList>
            <person name="Strakova D."/>
            <person name="Galisteo C."/>
            <person name="Sanchez-Porro C."/>
            <person name="Ventosa A."/>
        </authorList>
    </citation>
    <scope>NUCLEOTIDE SEQUENCE [LARGE SCALE GENOMIC DNA]</scope>
    <source>
        <strain evidence="4 5">S1AR25-5A</strain>
    </source>
</reference>
<evidence type="ECO:0000256" key="2">
    <source>
        <dbReference type="SAM" id="MobiDB-lite"/>
    </source>
</evidence>
<dbReference type="InterPro" id="IPR029017">
    <property type="entry name" value="Enolase-like_N"/>
</dbReference>
<keyword evidence="5" id="KW-1185">Reference proteome</keyword>
<dbReference type="Gene3D" id="3.20.20.120">
    <property type="entry name" value="Enolase-like C-terminal domain"/>
    <property type="match status" value="1"/>
</dbReference>
<accession>A0AAE4EZK1</accession>
<dbReference type="InterPro" id="IPR013342">
    <property type="entry name" value="Mandelate_racemase_C"/>
</dbReference>
<dbReference type="Pfam" id="PF13378">
    <property type="entry name" value="MR_MLE_C"/>
    <property type="match status" value="1"/>
</dbReference>
<dbReference type="GO" id="GO:0009063">
    <property type="term" value="P:amino acid catabolic process"/>
    <property type="evidence" value="ECO:0007669"/>
    <property type="project" value="InterPro"/>
</dbReference>
<dbReference type="EMBL" id="JAMQOM010000009">
    <property type="protein sequence ID" value="MDS0223031.1"/>
    <property type="molecule type" value="Genomic_DNA"/>
</dbReference>
<dbReference type="SUPFAM" id="SSF54826">
    <property type="entry name" value="Enolase N-terminal domain-like"/>
    <property type="match status" value="1"/>
</dbReference>